<evidence type="ECO:0000313" key="3">
    <source>
        <dbReference type="Proteomes" id="UP001480595"/>
    </source>
</evidence>
<dbReference type="Proteomes" id="UP001480595">
    <property type="component" value="Unassembled WGS sequence"/>
</dbReference>
<evidence type="ECO:0000313" key="2">
    <source>
        <dbReference type="EMBL" id="KAK8091276.1"/>
    </source>
</evidence>
<proteinExistence type="predicted"/>
<dbReference type="InterPro" id="IPR016181">
    <property type="entry name" value="Acyl_CoA_acyltransferase"/>
</dbReference>
<dbReference type="CDD" id="cd04301">
    <property type="entry name" value="NAT_SF"/>
    <property type="match status" value="1"/>
</dbReference>
<protein>
    <recommendedName>
        <fullName evidence="4">N-acetyltransferase domain-containing protein</fullName>
    </recommendedName>
</protein>
<feature type="compositionally biased region" description="Acidic residues" evidence="1">
    <location>
        <begin position="526"/>
        <end position="539"/>
    </location>
</feature>
<keyword evidence="3" id="KW-1185">Reference proteome</keyword>
<accession>A0ABR1X7B1</accession>
<feature type="region of interest" description="Disordered" evidence="1">
    <location>
        <begin position="524"/>
        <end position="545"/>
    </location>
</feature>
<evidence type="ECO:0008006" key="4">
    <source>
        <dbReference type="Google" id="ProtNLM"/>
    </source>
</evidence>
<sequence length="545" mass="61538">MPKNNHESPSQVEFYTPVLSWLWQIRASGCENEVQIASCDANLIERNRIRPSFWQEMNEGSMGTSDLAFGLFDRYGRVSRKYVDPGFRRGTGAWGRELDRGDILFIDELTVYSQASRRRGVGTKLVEEVLKHVRRETGQKIHSAVLGVGYLNRYVDGTDTDEAMRHLTISRRFWRSLGFRRIGTSRFYAFTDDVGHPSRHLDSSEDWDPPQHKPAISHDVLRASAILLSLTTRTPNEEDLRQLEGVFRERAEDKRWFATLASDESSNTVLHLDAMERGLEVMKYIATRCPDLAAARNKEGETPFEALIVSRGSTNAPLPVSGSSLGGTEVFDLTQLSRKKISHISSAADEQARLIHPEADAIRYSLRLRYGCTCGECIGGFLSPRMREMLIGESVALVYEDWDMMDEKCWLSPGIGMLLGQVNKCLHKSMIPNEKNIVESLSHEERHILENFLEEGSTVGSVATTFFEKILSGPVSANALNQSRQGTATNTTLPECRNDLELGFVSGMCGYKRVSPGRQYYHDAEKEEEDDEDYDDDYAGYDNVF</sequence>
<dbReference type="RefSeq" id="XP_066722822.1">
    <property type="nucleotide sequence ID" value="XM_066852190.1"/>
</dbReference>
<reference evidence="2 3" key="1">
    <citation type="submission" date="2023-01" db="EMBL/GenBank/DDBJ databases">
        <title>Analysis of 21 Apiospora genomes using comparative genomics revels a genus with tremendous synthesis potential of carbohydrate active enzymes and secondary metabolites.</title>
        <authorList>
            <person name="Sorensen T."/>
        </authorList>
    </citation>
    <scope>NUCLEOTIDE SEQUENCE [LARGE SCALE GENOMIC DNA]</scope>
    <source>
        <strain evidence="2 3">CBS 135458</strain>
    </source>
</reference>
<dbReference type="GeneID" id="92085253"/>
<comment type="caution">
    <text evidence="2">The sequence shown here is derived from an EMBL/GenBank/DDBJ whole genome shotgun (WGS) entry which is preliminary data.</text>
</comment>
<dbReference type="EMBL" id="JAQQWL010000001">
    <property type="protein sequence ID" value="KAK8091276.1"/>
    <property type="molecule type" value="Genomic_DNA"/>
</dbReference>
<name>A0ABR1X7B1_9PEZI</name>
<gene>
    <name evidence="2" type="ORF">PG994_000781</name>
</gene>
<evidence type="ECO:0000256" key="1">
    <source>
        <dbReference type="SAM" id="MobiDB-lite"/>
    </source>
</evidence>
<organism evidence="2 3">
    <name type="scientific">Apiospora phragmitis</name>
    <dbReference type="NCBI Taxonomy" id="2905665"/>
    <lineage>
        <taxon>Eukaryota</taxon>
        <taxon>Fungi</taxon>
        <taxon>Dikarya</taxon>
        <taxon>Ascomycota</taxon>
        <taxon>Pezizomycotina</taxon>
        <taxon>Sordariomycetes</taxon>
        <taxon>Xylariomycetidae</taxon>
        <taxon>Amphisphaeriales</taxon>
        <taxon>Apiosporaceae</taxon>
        <taxon>Apiospora</taxon>
    </lineage>
</organism>
<dbReference type="Gene3D" id="3.40.630.30">
    <property type="match status" value="1"/>
</dbReference>
<dbReference type="SUPFAM" id="SSF55729">
    <property type="entry name" value="Acyl-CoA N-acyltransferases (Nat)"/>
    <property type="match status" value="1"/>
</dbReference>